<dbReference type="EMBL" id="KN822942">
    <property type="protein sequence ID" value="KIO34805.1"/>
    <property type="molecule type" value="Genomic_DNA"/>
</dbReference>
<keyword evidence="3" id="KW-1185">Reference proteome</keyword>
<protein>
    <submittedName>
        <fullName evidence="2">Uncharacterized protein</fullName>
    </submittedName>
</protein>
<feature type="region of interest" description="Disordered" evidence="1">
    <location>
        <begin position="131"/>
        <end position="150"/>
    </location>
</feature>
<feature type="region of interest" description="Disordered" evidence="1">
    <location>
        <begin position="50"/>
        <end position="120"/>
    </location>
</feature>
<sequence length="212" mass="23242">MEMTNASSEGRYKPMALEMWGIHERHQDCSEVRGPPRSVVSGGGFCQERSAQRQCCSETHHGTTNKPASLTVGTPRLSKAAHPCMPPYAPSSSKERNESKSKQSPSSSRESLPRKIGKVFPTNDALIQLASSVASDRESVSKAKVIKQAKIKAAVQAEIEKESKKRTVASARLREAKDKISRGSRENQKARRRKMAPNSTPPPSGKKRVSFS</sequence>
<dbReference type="Proteomes" id="UP000054248">
    <property type="component" value="Unassembled WGS sequence"/>
</dbReference>
<dbReference type="OrthoDB" id="10561188at2759"/>
<evidence type="ECO:0000313" key="3">
    <source>
        <dbReference type="Proteomes" id="UP000054248"/>
    </source>
</evidence>
<dbReference type="AlphaFoldDB" id="A0A0C3QNK4"/>
<dbReference type="HOGENOM" id="CLU_1300483_0_0_1"/>
<feature type="compositionally biased region" description="Polar residues" evidence="1">
    <location>
        <begin position="52"/>
        <end position="72"/>
    </location>
</feature>
<accession>A0A0C3QNK4</accession>
<reference evidence="2 3" key="1">
    <citation type="submission" date="2014-04" db="EMBL/GenBank/DDBJ databases">
        <authorList>
            <consortium name="DOE Joint Genome Institute"/>
            <person name="Kuo A."/>
            <person name="Girlanda M."/>
            <person name="Perotto S."/>
            <person name="Kohler A."/>
            <person name="Nagy L.G."/>
            <person name="Floudas D."/>
            <person name="Copeland A."/>
            <person name="Barry K.W."/>
            <person name="Cichocki N."/>
            <person name="Veneault-Fourrey C."/>
            <person name="LaButti K."/>
            <person name="Lindquist E.A."/>
            <person name="Lipzen A."/>
            <person name="Lundell T."/>
            <person name="Morin E."/>
            <person name="Murat C."/>
            <person name="Sun H."/>
            <person name="Tunlid A."/>
            <person name="Henrissat B."/>
            <person name="Grigoriev I.V."/>
            <person name="Hibbett D.S."/>
            <person name="Martin F."/>
            <person name="Nordberg H.P."/>
            <person name="Cantor M.N."/>
            <person name="Hua S.X."/>
        </authorList>
    </citation>
    <scope>NUCLEOTIDE SEQUENCE [LARGE SCALE GENOMIC DNA]</scope>
    <source>
        <strain evidence="2 3">MUT 4182</strain>
    </source>
</reference>
<reference evidence="3" key="2">
    <citation type="submission" date="2015-01" db="EMBL/GenBank/DDBJ databases">
        <title>Evolutionary Origins and Diversification of the Mycorrhizal Mutualists.</title>
        <authorList>
            <consortium name="DOE Joint Genome Institute"/>
            <consortium name="Mycorrhizal Genomics Consortium"/>
            <person name="Kohler A."/>
            <person name="Kuo A."/>
            <person name="Nagy L.G."/>
            <person name="Floudas D."/>
            <person name="Copeland A."/>
            <person name="Barry K.W."/>
            <person name="Cichocki N."/>
            <person name="Veneault-Fourrey C."/>
            <person name="LaButti K."/>
            <person name="Lindquist E.A."/>
            <person name="Lipzen A."/>
            <person name="Lundell T."/>
            <person name="Morin E."/>
            <person name="Murat C."/>
            <person name="Riley R."/>
            <person name="Ohm R."/>
            <person name="Sun H."/>
            <person name="Tunlid A."/>
            <person name="Henrissat B."/>
            <person name="Grigoriev I.V."/>
            <person name="Hibbett D.S."/>
            <person name="Martin F."/>
        </authorList>
    </citation>
    <scope>NUCLEOTIDE SEQUENCE [LARGE SCALE GENOMIC DNA]</scope>
    <source>
        <strain evidence="3">MUT 4182</strain>
    </source>
</reference>
<evidence type="ECO:0000313" key="2">
    <source>
        <dbReference type="EMBL" id="KIO34805.1"/>
    </source>
</evidence>
<organism evidence="2 3">
    <name type="scientific">Tulasnella calospora MUT 4182</name>
    <dbReference type="NCBI Taxonomy" id="1051891"/>
    <lineage>
        <taxon>Eukaryota</taxon>
        <taxon>Fungi</taxon>
        <taxon>Dikarya</taxon>
        <taxon>Basidiomycota</taxon>
        <taxon>Agaricomycotina</taxon>
        <taxon>Agaricomycetes</taxon>
        <taxon>Cantharellales</taxon>
        <taxon>Tulasnellaceae</taxon>
        <taxon>Tulasnella</taxon>
    </lineage>
</organism>
<name>A0A0C3QNK4_9AGAM</name>
<evidence type="ECO:0000256" key="1">
    <source>
        <dbReference type="SAM" id="MobiDB-lite"/>
    </source>
</evidence>
<feature type="region of interest" description="Disordered" evidence="1">
    <location>
        <begin position="157"/>
        <end position="212"/>
    </location>
</feature>
<proteinExistence type="predicted"/>
<gene>
    <name evidence="2" type="ORF">M407DRAFT_210252</name>
</gene>
<feature type="compositionally biased region" description="Basic and acidic residues" evidence="1">
    <location>
        <begin position="172"/>
        <end position="189"/>
    </location>
</feature>